<feature type="transmembrane region" description="Helical" evidence="1">
    <location>
        <begin position="12"/>
        <end position="33"/>
    </location>
</feature>
<dbReference type="AlphaFoldDB" id="A0A069RGB6"/>
<gene>
    <name evidence="2" type="ORF">CLIT_5c00680</name>
</gene>
<evidence type="ECO:0000313" key="2">
    <source>
        <dbReference type="EMBL" id="KDR96056.1"/>
    </source>
</evidence>
<dbReference type="STRING" id="1121324.CLIT_5c00680"/>
<keyword evidence="1" id="KW-0812">Transmembrane</keyword>
<feature type="transmembrane region" description="Helical" evidence="1">
    <location>
        <begin position="82"/>
        <end position="101"/>
    </location>
</feature>
<feature type="transmembrane region" description="Helical" evidence="1">
    <location>
        <begin position="53"/>
        <end position="70"/>
    </location>
</feature>
<dbReference type="InterPro" id="IPR010718">
    <property type="entry name" value="DUF1294"/>
</dbReference>
<dbReference type="Pfam" id="PF06961">
    <property type="entry name" value="DUF1294"/>
    <property type="match status" value="1"/>
</dbReference>
<dbReference type="eggNOG" id="COG3326">
    <property type="taxonomic scope" value="Bacteria"/>
</dbReference>
<dbReference type="Proteomes" id="UP000027946">
    <property type="component" value="Unassembled WGS sequence"/>
</dbReference>
<organism evidence="2 3">
    <name type="scientific">Peptoclostridium litorale DSM 5388</name>
    <dbReference type="NCBI Taxonomy" id="1121324"/>
    <lineage>
        <taxon>Bacteria</taxon>
        <taxon>Bacillati</taxon>
        <taxon>Bacillota</taxon>
        <taxon>Clostridia</taxon>
        <taxon>Peptostreptococcales</taxon>
        <taxon>Peptoclostridiaceae</taxon>
        <taxon>Peptoclostridium</taxon>
    </lineage>
</organism>
<keyword evidence="1" id="KW-0472">Membrane</keyword>
<comment type="caution">
    <text evidence="2">The sequence shown here is derived from an EMBL/GenBank/DDBJ whole genome shotgun (WGS) entry which is preliminary data.</text>
</comment>
<keyword evidence="1" id="KW-1133">Transmembrane helix</keyword>
<name>A0A069RGB6_PEPLI</name>
<accession>A0A069RGB6</accession>
<proteinExistence type="predicted"/>
<dbReference type="RefSeq" id="WP_242943810.1">
    <property type="nucleotide sequence ID" value="NZ_FSRH01000007.1"/>
</dbReference>
<evidence type="ECO:0000313" key="3">
    <source>
        <dbReference type="Proteomes" id="UP000027946"/>
    </source>
</evidence>
<evidence type="ECO:0008006" key="4">
    <source>
        <dbReference type="Google" id="ProtNLM"/>
    </source>
</evidence>
<dbReference type="EMBL" id="JJMM01000005">
    <property type="protein sequence ID" value="KDR96056.1"/>
    <property type="molecule type" value="Genomic_DNA"/>
</dbReference>
<evidence type="ECO:0000256" key="1">
    <source>
        <dbReference type="SAM" id="Phobius"/>
    </source>
</evidence>
<keyword evidence="3" id="KW-1185">Reference proteome</keyword>
<protein>
    <recommendedName>
        <fullName evidence="4">DUF1294 domain-containing protein</fullName>
    </recommendedName>
</protein>
<reference evidence="2 3" key="1">
    <citation type="submission" date="2014-03" db="EMBL/GenBank/DDBJ databases">
        <title>Genome sequence of Clostridium litorale W6, DSM 5388.</title>
        <authorList>
            <person name="Poehlein A."/>
            <person name="Jagirdar A."/>
            <person name="Khonsari B."/>
            <person name="Chibani C.M."/>
            <person name="Gutierrez Gutierrez D.A."/>
            <person name="Davydova E."/>
            <person name="Alghaithi H.S."/>
            <person name="Nair K.P."/>
            <person name="Dhamotharan K."/>
            <person name="Chandran L."/>
            <person name="G W."/>
            <person name="Daniel R."/>
        </authorList>
    </citation>
    <scope>NUCLEOTIDE SEQUENCE [LARGE SCALE GENOMIC DNA]</scope>
    <source>
        <strain evidence="2 3">W6</strain>
    </source>
</reference>
<sequence length="104" mass="11846">MELIQGLKGYMGFGNLPMCIAIYYAAINVYSYALTGCDKYKARRRRYRISEKMFFVVSLMGGALGVVMGMTTFRHKTQHKSFYMGIPSIFLVNVICVLLVLRLV</sequence>